<reference evidence="2" key="1">
    <citation type="journal article" date="2022" name="Plant J.">
        <title>Strategies of tolerance reflected in two North American maple genomes.</title>
        <authorList>
            <person name="McEvoy S.L."/>
            <person name="Sezen U.U."/>
            <person name="Trouern-Trend A."/>
            <person name="McMahon S.M."/>
            <person name="Schaberg P.G."/>
            <person name="Yang J."/>
            <person name="Wegrzyn J.L."/>
            <person name="Swenson N.G."/>
        </authorList>
    </citation>
    <scope>NUCLEOTIDE SEQUENCE</scope>
    <source>
        <strain evidence="2">91603</strain>
    </source>
</reference>
<reference evidence="2" key="2">
    <citation type="submission" date="2023-02" db="EMBL/GenBank/DDBJ databases">
        <authorList>
            <person name="Swenson N.G."/>
            <person name="Wegrzyn J.L."/>
            <person name="Mcevoy S.L."/>
        </authorList>
    </citation>
    <scope>NUCLEOTIDE SEQUENCE</scope>
    <source>
        <strain evidence="2">91603</strain>
        <tissue evidence="2">Leaf</tissue>
    </source>
</reference>
<comment type="caution">
    <text evidence="2">The sequence shown here is derived from an EMBL/GenBank/DDBJ whole genome shotgun (WGS) entry which is preliminary data.</text>
</comment>
<evidence type="ECO:0000313" key="2">
    <source>
        <dbReference type="EMBL" id="KAI9190998.1"/>
    </source>
</evidence>
<accession>A0AAD5NYX7</accession>
<proteinExistence type="predicted"/>
<protein>
    <recommendedName>
        <fullName evidence="4">Transmembrane protein</fullName>
    </recommendedName>
</protein>
<keyword evidence="1" id="KW-1133">Transmembrane helix</keyword>
<gene>
    <name evidence="2" type="ORF">LWI28_001951</name>
</gene>
<keyword evidence="3" id="KW-1185">Reference proteome</keyword>
<keyword evidence="1" id="KW-0472">Membrane</keyword>
<dbReference type="Proteomes" id="UP001064489">
    <property type="component" value="Chromosome 6"/>
</dbReference>
<name>A0AAD5NYX7_ACENE</name>
<dbReference type="AlphaFoldDB" id="A0AAD5NYX7"/>
<evidence type="ECO:0000313" key="3">
    <source>
        <dbReference type="Proteomes" id="UP001064489"/>
    </source>
</evidence>
<sequence>MEFWQKFVRTIPKDAKSGSLYNSGGSGGGLTDALSSSDQSRIIVSRPPRQAVSLLTCSKLCMFFFVAGVVVGYTIKRRVKRWASKLLKRLKDD</sequence>
<feature type="transmembrane region" description="Helical" evidence="1">
    <location>
        <begin position="51"/>
        <end position="75"/>
    </location>
</feature>
<dbReference type="EMBL" id="JAJSOW010000004">
    <property type="protein sequence ID" value="KAI9190998.1"/>
    <property type="molecule type" value="Genomic_DNA"/>
</dbReference>
<evidence type="ECO:0008006" key="4">
    <source>
        <dbReference type="Google" id="ProtNLM"/>
    </source>
</evidence>
<organism evidence="2 3">
    <name type="scientific">Acer negundo</name>
    <name type="common">Box elder</name>
    <dbReference type="NCBI Taxonomy" id="4023"/>
    <lineage>
        <taxon>Eukaryota</taxon>
        <taxon>Viridiplantae</taxon>
        <taxon>Streptophyta</taxon>
        <taxon>Embryophyta</taxon>
        <taxon>Tracheophyta</taxon>
        <taxon>Spermatophyta</taxon>
        <taxon>Magnoliopsida</taxon>
        <taxon>eudicotyledons</taxon>
        <taxon>Gunneridae</taxon>
        <taxon>Pentapetalae</taxon>
        <taxon>rosids</taxon>
        <taxon>malvids</taxon>
        <taxon>Sapindales</taxon>
        <taxon>Sapindaceae</taxon>
        <taxon>Hippocastanoideae</taxon>
        <taxon>Acereae</taxon>
        <taxon>Acer</taxon>
    </lineage>
</organism>
<evidence type="ECO:0000256" key="1">
    <source>
        <dbReference type="SAM" id="Phobius"/>
    </source>
</evidence>
<keyword evidence="1" id="KW-0812">Transmembrane</keyword>